<sequence>MQQPPQLMNITTEHIQKRESMYEPNTIDLSDHKELEYWFTVLSEHLPDLVDKGYC</sequence>
<accession>A0ABR0N6R5</accession>
<organism evidence="1 2">
    <name type="scientific">Gossypium arboreum</name>
    <name type="common">Tree cotton</name>
    <name type="synonym">Gossypium nanking</name>
    <dbReference type="NCBI Taxonomy" id="29729"/>
    <lineage>
        <taxon>Eukaryota</taxon>
        <taxon>Viridiplantae</taxon>
        <taxon>Streptophyta</taxon>
        <taxon>Embryophyta</taxon>
        <taxon>Tracheophyta</taxon>
        <taxon>Spermatophyta</taxon>
        <taxon>Magnoliopsida</taxon>
        <taxon>eudicotyledons</taxon>
        <taxon>Gunneridae</taxon>
        <taxon>Pentapetalae</taxon>
        <taxon>rosids</taxon>
        <taxon>malvids</taxon>
        <taxon>Malvales</taxon>
        <taxon>Malvaceae</taxon>
        <taxon>Malvoideae</taxon>
        <taxon>Gossypium</taxon>
    </lineage>
</organism>
<proteinExistence type="predicted"/>
<dbReference type="EMBL" id="JARKNE010000011">
    <property type="protein sequence ID" value="KAK5786275.1"/>
    <property type="molecule type" value="Genomic_DNA"/>
</dbReference>
<keyword evidence="2" id="KW-1185">Reference proteome</keyword>
<protein>
    <submittedName>
        <fullName evidence="1">Uncharacterized protein</fullName>
    </submittedName>
</protein>
<evidence type="ECO:0000313" key="2">
    <source>
        <dbReference type="Proteomes" id="UP001358586"/>
    </source>
</evidence>
<evidence type="ECO:0000313" key="1">
    <source>
        <dbReference type="EMBL" id="KAK5786275.1"/>
    </source>
</evidence>
<reference evidence="1 2" key="1">
    <citation type="submission" date="2023-03" db="EMBL/GenBank/DDBJ databases">
        <title>WGS of Gossypium arboreum.</title>
        <authorList>
            <person name="Yu D."/>
        </authorList>
    </citation>
    <scope>NUCLEOTIDE SEQUENCE [LARGE SCALE GENOMIC DNA]</scope>
    <source>
        <tissue evidence="1">Leaf</tissue>
    </source>
</reference>
<comment type="caution">
    <text evidence="1">The sequence shown here is derived from an EMBL/GenBank/DDBJ whole genome shotgun (WGS) entry which is preliminary data.</text>
</comment>
<gene>
    <name evidence="1" type="ORF">PVK06_040908</name>
</gene>
<name>A0ABR0N6R5_GOSAR</name>
<dbReference type="Proteomes" id="UP001358586">
    <property type="component" value="Chromosome 11"/>
</dbReference>